<dbReference type="NCBIfam" id="TIGR04154">
    <property type="entry name" value="archaeo_STT3"/>
    <property type="match status" value="1"/>
</dbReference>
<comment type="cofactor">
    <cofactor evidence="1">
        <name>Mn(2+)</name>
        <dbReference type="ChEBI" id="CHEBI:29035"/>
    </cofactor>
</comment>
<proteinExistence type="inferred from homology"/>
<keyword evidence="14" id="KW-0464">Manganese</keyword>
<feature type="transmembrane region" description="Helical" evidence="17">
    <location>
        <begin position="294"/>
        <end position="316"/>
    </location>
</feature>
<gene>
    <name evidence="21" type="ORF">GX426_04165</name>
</gene>
<dbReference type="EC" id="2.4.99.21" evidence="6"/>
<dbReference type="Gene3D" id="3.40.50.12610">
    <property type="match status" value="1"/>
</dbReference>
<keyword evidence="13 17" id="KW-0472">Membrane</keyword>
<feature type="transmembrane region" description="Helical" evidence="17">
    <location>
        <begin position="135"/>
        <end position="155"/>
    </location>
</feature>
<feature type="transmembrane region" description="Helical" evidence="17">
    <location>
        <begin position="232"/>
        <end position="250"/>
    </location>
</feature>
<comment type="catalytic activity">
    <reaction evidence="16">
        <text>an archaeal dolichyl phosphooligosaccharide + [protein]-L-asparagine = an archaeal dolichyl phosphate + a glycoprotein with the oligosaccharide chain attached by N-beta-D-glycosyl linkage to a protein L-asparagine.</text>
        <dbReference type="EC" id="2.4.99.21"/>
    </reaction>
</comment>
<reference evidence="21 22" key="1">
    <citation type="journal article" date="2020" name="Biotechnol. Biofuels">
        <title>New insights from the biogas microbiome by comprehensive genome-resolved metagenomics of nearly 1600 species originating from multiple anaerobic digesters.</title>
        <authorList>
            <person name="Campanaro S."/>
            <person name="Treu L."/>
            <person name="Rodriguez-R L.M."/>
            <person name="Kovalovszki A."/>
            <person name="Ziels R.M."/>
            <person name="Maus I."/>
            <person name="Zhu X."/>
            <person name="Kougias P.G."/>
            <person name="Basile A."/>
            <person name="Luo G."/>
            <person name="Schluter A."/>
            <person name="Konstantinidis K.T."/>
            <person name="Angelidaki I."/>
        </authorList>
    </citation>
    <scope>NUCLEOTIDE SEQUENCE [LARGE SCALE GENOMIC DNA]</scope>
    <source>
        <strain evidence="21">AS27yjCOA_157</strain>
    </source>
</reference>
<comment type="cofactor">
    <cofactor evidence="2">
        <name>Mg(2+)</name>
        <dbReference type="ChEBI" id="CHEBI:18420"/>
    </cofactor>
</comment>
<comment type="similarity">
    <text evidence="5">Belongs to the STT3 family.</text>
</comment>
<sequence>MLEFMDEGKRSEPVELIAVLVFGFLLKLFAGRNSLTEHGIVFPGYDEYYHMRRILYGTSNFPDTLWFDTYLNYPHGFSITWPPLFDQISAALCIALGQHTKEGVEMTAAFVPVIIGLLAMVVVYYIMRELFDHRIALLASFMTALAPYYLLYTMVAATDHHSLEVLFQLLSLLFMVLAFSRPDKRWLYASAAGVALAALAYTWQGADVYFGAYLLFAAFGMSLELRQDKPNLNIASTLLVAFFLALILVLPFRNTPWMSPSFLGLAAIFVALAIMLALAHIIAKRSISWKAFPLAILAIFIISLLLSKILGGFFGLEGLIRTGMGYIWGGEMIGKIGEAEPLIYDLDTLSQVVFSWLGLNILFSLAGAAAIVVYMRKEERRMQQSLLLLLIWAVFSILLTLGQGRFLYISTIFMGMLISILIFYALDRLKKFQEERGAKLHRALAAAIILLLVLPTAIDAFNFASNSPPAIAGDWQDSLFWLKENSDPTSHFADPEEIPEYSVMSWWDYGNWILYLSERPVVANNFQTGIEDAVKFYLAEDEKEATEIMDARGARYVFADFGIAYGKLPSLTEWADEDISSYMALEEYGAQLSAKPKERFFNTTLGKLYLADGTGMGRFRLIHESSTIMGNVGKSRVMIFQYVPGALLKIHTGRDGNGMALLNMTSNIDRRFVYLNQATWNGDALEVRVPYSTEREHEVHATDPYMVFSVHGDDVKAQMVEVSEEDVLQGRTIDINF</sequence>
<feature type="domain" description="Archaeal glycosylation protein B peripheral" evidence="19">
    <location>
        <begin position="645"/>
        <end position="733"/>
    </location>
</feature>
<evidence type="ECO:0000256" key="7">
    <source>
        <dbReference type="ARBA" id="ARBA00022676"/>
    </source>
</evidence>
<feature type="domain" description="AglB-like core" evidence="20">
    <location>
        <begin position="474"/>
        <end position="561"/>
    </location>
</feature>
<feature type="transmembrane region" description="Helical" evidence="17">
    <location>
        <begin position="186"/>
        <end position="203"/>
    </location>
</feature>
<comment type="caution">
    <text evidence="21">The sequence shown here is derived from an EMBL/GenBank/DDBJ whole genome shotgun (WGS) entry which is preliminary data.</text>
</comment>
<dbReference type="PANTHER" id="PTHR13872:SF1">
    <property type="entry name" value="DOLICHYL-DIPHOSPHOOLIGOSACCHARIDE--PROTEIN GLYCOSYLTRANSFERASE SUBUNIT STT3B"/>
    <property type="match status" value="1"/>
</dbReference>
<dbReference type="InterPro" id="IPR041154">
    <property type="entry name" value="AglB_P1"/>
</dbReference>
<dbReference type="InterPro" id="IPR054479">
    <property type="entry name" value="AglB-like_core"/>
</dbReference>
<evidence type="ECO:0000256" key="12">
    <source>
        <dbReference type="ARBA" id="ARBA00022989"/>
    </source>
</evidence>
<dbReference type="InterPro" id="IPR026410">
    <property type="entry name" value="OlisacTrfase_arch"/>
</dbReference>
<protein>
    <recommendedName>
        <fullName evidence="6">dolichyl-phosphooligosaccharide-protein glycotransferase</fullName>
        <ecNumber evidence="6">2.4.99.21</ecNumber>
    </recommendedName>
    <alternativeName>
        <fullName evidence="15">Oligosaccharyl transferase</fullName>
    </alternativeName>
</protein>
<evidence type="ECO:0000256" key="9">
    <source>
        <dbReference type="ARBA" id="ARBA00022692"/>
    </source>
</evidence>
<comment type="pathway">
    <text evidence="4">Protein modification; protein glycosylation.</text>
</comment>
<dbReference type="Pfam" id="PF02516">
    <property type="entry name" value="STT3"/>
    <property type="match status" value="1"/>
</dbReference>
<dbReference type="Pfam" id="PF22627">
    <property type="entry name" value="AglB_core-like"/>
    <property type="match status" value="1"/>
</dbReference>
<name>A0A7K4AH29_METSH</name>
<evidence type="ECO:0000256" key="8">
    <source>
        <dbReference type="ARBA" id="ARBA00022679"/>
    </source>
</evidence>
<dbReference type="Proteomes" id="UP000544742">
    <property type="component" value="Unassembled WGS sequence"/>
</dbReference>
<evidence type="ECO:0000256" key="1">
    <source>
        <dbReference type="ARBA" id="ARBA00001936"/>
    </source>
</evidence>
<feature type="transmembrane region" description="Helical" evidence="17">
    <location>
        <begin position="386"/>
        <end position="402"/>
    </location>
</feature>
<dbReference type="UniPathway" id="UPA00378"/>
<dbReference type="InterPro" id="IPR048307">
    <property type="entry name" value="STT3_N"/>
</dbReference>
<evidence type="ECO:0000313" key="21">
    <source>
        <dbReference type="EMBL" id="NLJ22287.1"/>
    </source>
</evidence>
<keyword evidence="12 17" id="KW-1133">Transmembrane helix</keyword>
<feature type="transmembrane region" description="Helical" evidence="17">
    <location>
        <begin position="209"/>
        <end position="225"/>
    </location>
</feature>
<keyword evidence="7" id="KW-0328">Glycosyltransferase</keyword>
<evidence type="ECO:0000256" key="6">
    <source>
        <dbReference type="ARBA" id="ARBA00012602"/>
    </source>
</evidence>
<feature type="transmembrane region" description="Helical" evidence="17">
    <location>
        <begin position="161"/>
        <end position="179"/>
    </location>
</feature>
<evidence type="ECO:0000256" key="16">
    <source>
        <dbReference type="ARBA" id="ARBA00034066"/>
    </source>
</evidence>
<dbReference type="GO" id="GO:0046872">
    <property type="term" value="F:metal ion binding"/>
    <property type="evidence" value="ECO:0007669"/>
    <property type="project" value="UniProtKB-KW"/>
</dbReference>
<feature type="transmembrane region" description="Helical" evidence="17">
    <location>
        <begin position="106"/>
        <end position="126"/>
    </location>
</feature>
<comment type="subcellular location">
    <subcellularLocation>
        <location evidence="3">Cell membrane</location>
        <topology evidence="3">Multi-pass membrane protein</topology>
    </subcellularLocation>
</comment>
<organism evidence="21 22">
    <name type="scientific">Methanothrix soehngenii</name>
    <name type="common">Methanosaeta concilii</name>
    <dbReference type="NCBI Taxonomy" id="2223"/>
    <lineage>
        <taxon>Archaea</taxon>
        <taxon>Methanobacteriati</taxon>
        <taxon>Methanobacteriota</taxon>
        <taxon>Stenosarchaea group</taxon>
        <taxon>Methanomicrobia</taxon>
        <taxon>Methanotrichales</taxon>
        <taxon>Methanotrichaceae</taxon>
        <taxon>Methanothrix</taxon>
    </lineage>
</organism>
<evidence type="ECO:0000256" key="2">
    <source>
        <dbReference type="ARBA" id="ARBA00001946"/>
    </source>
</evidence>
<dbReference type="GO" id="GO:0004576">
    <property type="term" value="F:oligosaccharyl transferase activity"/>
    <property type="evidence" value="ECO:0007669"/>
    <property type="project" value="InterPro"/>
</dbReference>
<feature type="transmembrane region" description="Helical" evidence="17">
    <location>
        <begin position="262"/>
        <end position="282"/>
    </location>
</feature>
<keyword evidence="8 21" id="KW-0808">Transferase</keyword>
<evidence type="ECO:0000256" key="17">
    <source>
        <dbReference type="SAM" id="Phobius"/>
    </source>
</evidence>
<keyword evidence="9 17" id="KW-0812">Transmembrane</keyword>
<evidence type="ECO:0000256" key="15">
    <source>
        <dbReference type="ARBA" id="ARBA00030679"/>
    </source>
</evidence>
<dbReference type="InterPro" id="IPR003674">
    <property type="entry name" value="Oligo_trans_STT3"/>
</dbReference>
<accession>A0A7K4AH29</accession>
<dbReference type="Gene3D" id="2.60.40.3390">
    <property type="match status" value="1"/>
</dbReference>
<evidence type="ECO:0000259" key="19">
    <source>
        <dbReference type="Pfam" id="PF18079"/>
    </source>
</evidence>
<dbReference type="Pfam" id="PF18079">
    <property type="entry name" value="AglB_L1"/>
    <property type="match status" value="1"/>
</dbReference>
<evidence type="ECO:0000256" key="13">
    <source>
        <dbReference type="ARBA" id="ARBA00023136"/>
    </source>
</evidence>
<evidence type="ECO:0000256" key="11">
    <source>
        <dbReference type="ARBA" id="ARBA00022842"/>
    </source>
</evidence>
<dbReference type="EMBL" id="JAAYUN010000074">
    <property type="protein sequence ID" value="NLJ22287.1"/>
    <property type="molecule type" value="Genomic_DNA"/>
</dbReference>
<dbReference type="GO" id="GO:0005886">
    <property type="term" value="C:plasma membrane"/>
    <property type="evidence" value="ECO:0007669"/>
    <property type="project" value="UniProtKB-SubCell"/>
</dbReference>
<feature type="transmembrane region" description="Helical" evidence="17">
    <location>
        <begin position="353"/>
        <end position="374"/>
    </location>
</feature>
<dbReference type="RefSeq" id="WP_276619830.1">
    <property type="nucleotide sequence ID" value="NZ_DAOQYS010000096.1"/>
</dbReference>
<feature type="domain" description="Oligosaccharyl transferase STT3 N-terminal" evidence="18">
    <location>
        <begin position="44"/>
        <end position="436"/>
    </location>
</feature>
<evidence type="ECO:0000256" key="3">
    <source>
        <dbReference type="ARBA" id="ARBA00004651"/>
    </source>
</evidence>
<dbReference type="PANTHER" id="PTHR13872">
    <property type="entry name" value="DOLICHYL-DIPHOSPHOOLIGOSACCHARIDE--PROTEIN GLYCOSYLTRANSFERASE SUBUNIT"/>
    <property type="match status" value="1"/>
</dbReference>
<evidence type="ECO:0000259" key="18">
    <source>
        <dbReference type="Pfam" id="PF02516"/>
    </source>
</evidence>
<evidence type="ECO:0000256" key="4">
    <source>
        <dbReference type="ARBA" id="ARBA00004922"/>
    </source>
</evidence>
<dbReference type="AlphaFoldDB" id="A0A7K4AH29"/>
<evidence type="ECO:0000256" key="5">
    <source>
        <dbReference type="ARBA" id="ARBA00010810"/>
    </source>
</evidence>
<feature type="transmembrane region" description="Helical" evidence="17">
    <location>
        <begin position="408"/>
        <end position="426"/>
    </location>
</feature>
<feature type="transmembrane region" description="Helical" evidence="17">
    <location>
        <begin position="12"/>
        <end position="30"/>
    </location>
</feature>
<keyword evidence="10" id="KW-0479">Metal-binding</keyword>
<feature type="transmembrane region" description="Helical" evidence="17">
    <location>
        <begin position="438"/>
        <end position="458"/>
    </location>
</feature>
<evidence type="ECO:0000256" key="14">
    <source>
        <dbReference type="ARBA" id="ARBA00023211"/>
    </source>
</evidence>
<keyword evidence="11" id="KW-0460">Magnesium</keyword>
<evidence type="ECO:0000313" key="22">
    <source>
        <dbReference type="Proteomes" id="UP000544742"/>
    </source>
</evidence>
<evidence type="ECO:0000259" key="20">
    <source>
        <dbReference type="Pfam" id="PF22627"/>
    </source>
</evidence>
<evidence type="ECO:0000256" key="10">
    <source>
        <dbReference type="ARBA" id="ARBA00022723"/>
    </source>
</evidence>